<dbReference type="Gene3D" id="6.10.250.2430">
    <property type="match status" value="1"/>
</dbReference>
<keyword evidence="3 6" id="KW-0238">DNA-binding</keyword>
<reference evidence="8 9" key="1">
    <citation type="journal article" date="2020" name="IScience">
        <title>Genome Sequencing of the Endangered Kingdonia uniflora (Circaeasteraceae, Ranunculales) Reveals Potential Mechanisms of Evolutionary Specialization.</title>
        <authorList>
            <person name="Sun Y."/>
            <person name="Deng T."/>
            <person name="Zhang A."/>
            <person name="Moore M.J."/>
            <person name="Landis J.B."/>
            <person name="Lin N."/>
            <person name="Zhang H."/>
            <person name="Zhang X."/>
            <person name="Huang J."/>
            <person name="Zhang X."/>
            <person name="Sun H."/>
            <person name="Wang H."/>
        </authorList>
    </citation>
    <scope>NUCLEOTIDE SEQUENCE [LARGE SCALE GENOMIC DNA]</scope>
    <source>
        <strain evidence="8">TB1705</strain>
        <tissue evidence="8">Leaf</tissue>
    </source>
</reference>
<keyword evidence="2 6" id="KW-0805">Transcription regulation</keyword>
<comment type="function">
    <text evidence="6">Component of the sequence-specific heterotrimeric transcription factor (NF-Y) which specifically recognizes a 5'-CCAAT-3' box motif found in the promoters of its target genes.</text>
</comment>
<dbReference type="GO" id="GO:0003677">
    <property type="term" value="F:DNA binding"/>
    <property type="evidence" value="ECO:0007669"/>
    <property type="project" value="UniProtKB-KW"/>
</dbReference>
<dbReference type="SMART" id="SM00521">
    <property type="entry name" value="CBF"/>
    <property type="match status" value="1"/>
</dbReference>
<dbReference type="EMBL" id="JACGCM010001727">
    <property type="protein sequence ID" value="KAF6150635.1"/>
    <property type="molecule type" value="Genomic_DNA"/>
</dbReference>
<evidence type="ECO:0000256" key="1">
    <source>
        <dbReference type="ARBA" id="ARBA00004123"/>
    </source>
</evidence>
<comment type="caution">
    <text evidence="8">The sequence shown here is derived from an EMBL/GenBank/DDBJ whole genome shotgun (WGS) entry which is preliminary data.</text>
</comment>
<dbReference type="GO" id="GO:0005634">
    <property type="term" value="C:nucleus"/>
    <property type="evidence" value="ECO:0007669"/>
    <property type="project" value="UniProtKB-SubCell"/>
</dbReference>
<protein>
    <recommendedName>
        <fullName evidence="6">Nuclear transcription factor Y subunit</fullName>
    </recommendedName>
</protein>
<accession>A0A7J7M6X9</accession>
<feature type="region of interest" description="Disordered" evidence="7">
    <location>
        <begin position="165"/>
        <end position="211"/>
    </location>
</feature>
<dbReference type="InterPro" id="IPR001289">
    <property type="entry name" value="NFYA"/>
</dbReference>
<gene>
    <name evidence="8" type="ORF">GIB67_022247</name>
</gene>
<evidence type="ECO:0000256" key="4">
    <source>
        <dbReference type="ARBA" id="ARBA00023163"/>
    </source>
</evidence>
<evidence type="ECO:0000256" key="2">
    <source>
        <dbReference type="ARBA" id="ARBA00023015"/>
    </source>
</evidence>
<dbReference type="PROSITE" id="PS51152">
    <property type="entry name" value="NFYA_HAP2_2"/>
    <property type="match status" value="1"/>
</dbReference>
<keyword evidence="5 6" id="KW-0539">Nucleus</keyword>
<evidence type="ECO:0000313" key="9">
    <source>
        <dbReference type="Proteomes" id="UP000541444"/>
    </source>
</evidence>
<keyword evidence="9" id="KW-1185">Reference proteome</keyword>
<feature type="compositionally biased region" description="Basic and acidic residues" evidence="7">
    <location>
        <begin position="173"/>
        <end position="189"/>
    </location>
</feature>
<dbReference type="PANTHER" id="PTHR12632">
    <property type="entry name" value="TRANSCRIPTION FACTOR NF-Y ALPHA-RELATED"/>
    <property type="match status" value="1"/>
</dbReference>
<feature type="region of interest" description="Disordered" evidence="7">
    <location>
        <begin position="346"/>
        <end position="401"/>
    </location>
</feature>
<dbReference type="AlphaFoldDB" id="A0A7J7M6X9"/>
<evidence type="ECO:0000256" key="5">
    <source>
        <dbReference type="ARBA" id="ARBA00023242"/>
    </source>
</evidence>
<evidence type="ECO:0000313" key="8">
    <source>
        <dbReference type="EMBL" id="KAF6150635.1"/>
    </source>
</evidence>
<dbReference type="GO" id="GO:0003700">
    <property type="term" value="F:DNA-binding transcription factor activity"/>
    <property type="evidence" value="ECO:0007669"/>
    <property type="project" value="UniProtKB-UniRule"/>
</dbReference>
<evidence type="ECO:0000256" key="7">
    <source>
        <dbReference type="SAM" id="MobiDB-lite"/>
    </source>
</evidence>
<comment type="subcellular location">
    <subcellularLocation>
        <location evidence="1 6">Nucleus</location>
    </subcellularLocation>
</comment>
<feature type="compositionally biased region" description="Acidic residues" evidence="7">
    <location>
        <begin position="364"/>
        <end position="380"/>
    </location>
</feature>
<feature type="region of interest" description="Disordered" evidence="7">
    <location>
        <begin position="265"/>
        <end position="284"/>
    </location>
</feature>
<comment type="similarity">
    <text evidence="6">Belongs to the NFYA/HAP2 subunit family.</text>
</comment>
<organism evidence="8 9">
    <name type="scientific">Kingdonia uniflora</name>
    <dbReference type="NCBI Taxonomy" id="39325"/>
    <lineage>
        <taxon>Eukaryota</taxon>
        <taxon>Viridiplantae</taxon>
        <taxon>Streptophyta</taxon>
        <taxon>Embryophyta</taxon>
        <taxon>Tracheophyta</taxon>
        <taxon>Spermatophyta</taxon>
        <taxon>Magnoliopsida</taxon>
        <taxon>Ranunculales</taxon>
        <taxon>Circaeasteraceae</taxon>
        <taxon>Kingdonia</taxon>
    </lineage>
</organism>
<dbReference type="PRINTS" id="PR00616">
    <property type="entry name" value="CCAATSUBUNTB"/>
</dbReference>
<dbReference type="Pfam" id="PF02045">
    <property type="entry name" value="CBFB_NFYA"/>
    <property type="match status" value="1"/>
</dbReference>
<evidence type="ECO:0000256" key="3">
    <source>
        <dbReference type="ARBA" id="ARBA00023125"/>
    </source>
</evidence>
<sequence length="560" mass="63924">MTSSVQDQSSNSDTSGATSGADEHQQQPETQIQSESLATGVVHAGMLQLPEYVMPHHLELGHAVAPTAYPYPDPYYRSIFAPYCAQPMIHPHPLPHSMGIQAAAVPLPSDAIDEPVFVNPKQYRGILRRRESRAKAESENKMLKCRKPYLHESRHLHAVRRARGCGGRFLNGKPDDQDQDKMDSNDKTQSEALNSDKNTNSRSALKPSETDMQQELVRKAMLQNHGKMLERISMFTTRDNTLSLRDGTLFLGQYQYSTSEIIANQNREEKDGKRKKKNKKAEETDVQVEGIKIKALTDEQFDDDVQLIVLQSLIPKGNNRNGGPRKKRPTILNLKFDKIPSTEENLIQKVSPVEGVEWQKGAMEEEEPQKEKDDEDGDDDEKAKSYQEDEPQVFDEEEAQKEVAEQAKTEVVVFLQEEDVDEANQVINVYVKALNQYFDSQHRARPVQEMIVLIDVFSNQIIGRAFNVWTRIMSSPEAKELKQKSNWAQITSLGWDSTILHYFDREDLKPNSNDCRIYMLVFLDSIIREMRFLAQINCDECRYTIVNDILRLGVKPESDL</sequence>
<feature type="compositionally biased region" description="Acidic residues" evidence="7">
    <location>
        <begin position="388"/>
        <end position="399"/>
    </location>
</feature>
<proteinExistence type="inferred from homology"/>
<feature type="region of interest" description="Disordered" evidence="7">
    <location>
        <begin position="1"/>
        <end position="32"/>
    </location>
</feature>
<dbReference type="Proteomes" id="UP000541444">
    <property type="component" value="Unassembled WGS sequence"/>
</dbReference>
<keyword evidence="4 6" id="KW-0804">Transcription</keyword>
<evidence type="ECO:0000256" key="6">
    <source>
        <dbReference type="RuleBase" id="RU367155"/>
    </source>
</evidence>
<feature type="compositionally biased region" description="Polar residues" evidence="7">
    <location>
        <begin position="1"/>
        <end position="18"/>
    </location>
</feature>
<feature type="compositionally biased region" description="Polar residues" evidence="7">
    <location>
        <begin position="190"/>
        <end position="203"/>
    </location>
</feature>
<name>A0A7J7M6X9_9MAGN</name>
<comment type="subunit">
    <text evidence="6">Heterotrimer.</text>
</comment>